<dbReference type="EMBL" id="BNAI01000001">
    <property type="protein sequence ID" value="GHF07861.1"/>
    <property type="molecule type" value="Genomic_DNA"/>
</dbReference>
<dbReference type="Proteomes" id="UP000617531">
    <property type="component" value="Unassembled WGS sequence"/>
</dbReference>
<dbReference type="GO" id="GO:1901137">
    <property type="term" value="P:carbohydrate derivative biosynthetic process"/>
    <property type="evidence" value="ECO:0007669"/>
    <property type="project" value="UniProtKB-ARBA"/>
</dbReference>
<evidence type="ECO:0000313" key="7">
    <source>
        <dbReference type="Proteomes" id="UP000617531"/>
    </source>
</evidence>
<evidence type="ECO:0000256" key="1">
    <source>
        <dbReference type="ARBA" id="ARBA00021292"/>
    </source>
</evidence>
<evidence type="ECO:0000259" key="4">
    <source>
        <dbReference type="Pfam" id="PF00534"/>
    </source>
</evidence>
<evidence type="ECO:0000313" key="6">
    <source>
        <dbReference type="EMBL" id="GHF07861.1"/>
    </source>
</evidence>
<dbReference type="SUPFAM" id="SSF53756">
    <property type="entry name" value="UDP-Glycosyltransferase/glycogen phosphorylase"/>
    <property type="match status" value="1"/>
</dbReference>
<feature type="domain" description="Glycosyltransferase subfamily 4-like N-terminal" evidence="5">
    <location>
        <begin position="11"/>
        <end position="192"/>
    </location>
</feature>
<dbReference type="AlphaFoldDB" id="A0A8J3GNK7"/>
<dbReference type="RefSeq" id="WP_191282453.1">
    <property type="nucleotide sequence ID" value="NZ_BNAI01000001.1"/>
</dbReference>
<gene>
    <name evidence="6" type="ORF">GCM10011600_05760</name>
</gene>
<name>A0A8J3GNK7_9MICO</name>
<dbReference type="GO" id="GO:0016757">
    <property type="term" value="F:glycosyltransferase activity"/>
    <property type="evidence" value="ECO:0007669"/>
    <property type="project" value="UniProtKB-KW"/>
</dbReference>
<keyword evidence="7" id="KW-1185">Reference proteome</keyword>
<dbReference type="Pfam" id="PF13439">
    <property type="entry name" value="Glyco_transf_4"/>
    <property type="match status" value="1"/>
</dbReference>
<dbReference type="PANTHER" id="PTHR45947:SF3">
    <property type="entry name" value="SULFOQUINOVOSYL TRANSFERASE SQD2"/>
    <property type="match status" value="1"/>
</dbReference>
<proteinExistence type="predicted"/>
<organism evidence="6 7">
    <name type="scientific">Pseudolysinimonas yzui</name>
    <dbReference type="NCBI Taxonomy" id="2708254"/>
    <lineage>
        <taxon>Bacteria</taxon>
        <taxon>Bacillati</taxon>
        <taxon>Actinomycetota</taxon>
        <taxon>Actinomycetes</taxon>
        <taxon>Micrococcales</taxon>
        <taxon>Microbacteriaceae</taxon>
        <taxon>Pseudolysinimonas</taxon>
    </lineage>
</organism>
<comment type="caution">
    <text evidence="6">The sequence shown here is derived from an EMBL/GenBank/DDBJ whole genome shotgun (WGS) entry which is preliminary data.</text>
</comment>
<feature type="domain" description="Glycosyl transferase family 1" evidence="4">
    <location>
        <begin position="199"/>
        <end position="356"/>
    </location>
</feature>
<reference evidence="6" key="2">
    <citation type="submission" date="2020-09" db="EMBL/GenBank/DDBJ databases">
        <authorList>
            <person name="Sun Q."/>
            <person name="Zhou Y."/>
        </authorList>
    </citation>
    <scope>NUCLEOTIDE SEQUENCE</scope>
    <source>
        <strain evidence="6">CGMCC 1.16548</strain>
    </source>
</reference>
<dbReference type="InterPro" id="IPR028098">
    <property type="entry name" value="Glyco_trans_4-like_N"/>
</dbReference>
<keyword evidence="3" id="KW-0808">Transferase</keyword>
<dbReference type="PANTHER" id="PTHR45947">
    <property type="entry name" value="SULFOQUINOVOSYL TRANSFERASE SQD2"/>
    <property type="match status" value="1"/>
</dbReference>
<dbReference type="Pfam" id="PF00534">
    <property type="entry name" value="Glycos_transf_1"/>
    <property type="match status" value="1"/>
</dbReference>
<evidence type="ECO:0000259" key="5">
    <source>
        <dbReference type="Pfam" id="PF13439"/>
    </source>
</evidence>
<dbReference type="InterPro" id="IPR001296">
    <property type="entry name" value="Glyco_trans_1"/>
</dbReference>
<sequence length="405" mass="44373">MLGGDTFAPDINGSASFAKRLAVELKKRGHEVHMVAPSPDGPGRSGMETHDGVEFMVHRLTSWRWLPHPWLRFALPWRIKANGRRLIEQYKPDVVHFQSHIIVGTGLAEAAKAAGIRLIGTNHTMAENIAQHVTILPGPALRWLIKSQWKAAADVYSLADVVTTPTKRSSDYFEKMTGLTDVHSISNGIDTSNYVPSFEPRTENRVVFVGRLDEEKCIHELLQAFALLDPSLDAKLDIVGHGEDLHRLERLARDLHITDRVTFHGKIPDEQLRDILTHGAVFAMPSRAELQCIAAMEAMASALPVVAANAMALPHLVHPGENGYLYEPGDIPAFAAHLTSVLTAPPAEYTAMKKASQRIVAKHDLQATVDTFEALYRGETVTDPVTESVPVAKRSKPARGGSSAG</sequence>
<protein>
    <recommendedName>
        <fullName evidence="1">D-inositol 3-phosphate glycosyltransferase</fullName>
    </recommendedName>
</protein>
<evidence type="ECO:0000256" key="2">
    <source>
        <dbReference type="ARBA" id="ARBA00022676"/>
    </source>
</evidence>
<accession>A0A8J3GNK7</accession>
<reference evidence="6" key="1">
    <citation type="journal article" date="2014" name="Int. J. Syst. Evol. Microbiol.">
        <title>Complete genome sequence of Corynebacterium casei LMG S-19264T (=DSM 44701T), isolated from a smear-ripened cheese.</title>
        <authorList>
            <consortium name="US DOE Joint Genome Institute (JGI-PGF)"/>
            <person name="Walter F."/>
            <person name="Albersmeier A."/>
            <person name="Kalinowski J."/>
            <person name="Ruckert C."/>
        </authorList>
    </citation>
    <scope>NUCLEOTIDE SEQUENCE</scope>
    <source>
        <strain evidence="6">CGMCC 1.16548</strain>
    </source>
</reference>
<dbReference type="InterPro" id="IPR050194">
    <property type="entry name" value="Glycosyltransferase_grp1"/>
</dbReference>
<evidence type="ECO:0000256" key="3">
    <source>
        <dbReference type="ARBA" id="ARBA00022679"/>
    </source>
</evidence>
<dbReference type="Gene3D" id="3.40.50.2000">
    <property type="entry name" value="Glycogen Phosphorylase B"/>
    <property type="match status" value="2"/>
</dbReference>
<keyword evidence="2" id="KW-0328">Glycosyltransferase</keyword>